<gene>
    <name evidence="2" type="ORF">JXQ802_LOCUS56969</name>
</gene>
<proteinExistence type="predicted"/>
<dbReference type="Proteomes" id="UP000663870">
    <property type="component" value="Unassembled WGS sequence"/>
</dbReference>
<dbReference type="InterPro" id="IPR000477">
    <property type="entry name" value="RT_dom"/>
</dbReference>
<evidence type="ECO:0000313" key="3">
    <source>
        <dbReference type="Proteomes" id="UP000663870"/>
    </source>
</evidence>
<dbReference type="AlphaFoldDB" id="A0A816FW00"/>
<evidence type="ECO:0000313" key="2">
    <source>
        <dbReference type="EMBL" id="CAF1666957.1"/>
    </source>
</evidence>
<feature type="non-terminal residue" evidence="2">
    <location>
        <position position="1"/>
    </location>
</feature>
<comment type="caution">
    <text evidence="2">The sequence shown here is derived from an EMBL/GenBank/DDBJ whole genome shotgun (WGS) entry which is preliminary data.</text>
</comment>
<evidence type="ECO:0000259" key="1">
    <source>
        <dbReference type="Pfam" id="PF00078"/>
    </source>
</evidence>
<accession>A0A816FW00</accession>
<dbReference type="EMBL" id="CAJNOL010014231">
    <property type="protein sequence ID" value="CAF1666957.1"/>
    <property type="molecule type" value="Genomic_DNA"/>
</dbReference>
<protein>
    <recommendedName>
        <fullName evidence="1">Reverse transcriptase domain-containing protein</fullName>
    </recommendedName>
</protein>
<dbReference type="Pfam" id="PF00078">
    <property type="entry name" value="RVT_1"/>
    <property type="match status" value="1"/>
</dbReference>
<sequence length="434" mass="50158">MIYSYHASAGNYHSRIDLVFGSDIIYKNTHDIGYVPVGISDHDALVLSIKIPPLTDKNMHRRWICNPNVIKRKSFLEKFHRVWNIIINTADLNTTEWWKDFKTSLIMIIQQEEKELNRETRRELDGLSKEYRFRATNPSNDDLAQLEIIRQKLHDALTGKFVNSIPSQDDRDFKCLSNLARVRLAHGKANQSRIAYLTHPSKGRVETDNGMMEICCNYYQDLYNVKPIDTYYWSELFEDITTLNQNDIDLLDRDITSDECYEALKAMQLGRVPGDDGLTIELWRFIFPIIGGIRQGCSLSGYLYVMCLEPLLNLIRKNPKIPGVLVPGSQYRSLVNTILQNDETNIVIKTLAYADDVCTFVFNINDEFETYELFKKYSYASGGKTNDTKTVIFWISDCLDPPPFNAKIEREKCTFLGIPMDTQGQLPHEEIDKM</sequence>
<organism evidence="2 3">
    <name type="scientific">Rotaria sordida</name>
    <dbReference type="NCBI Taxonomy" id="392033"/>
    <lineage>
        <taxon>Eukaryota</taxon>
        <taxon>Metazoa</taxon>
        <taxon>Spiralia</taxon>
        <taxon>Gnathifera</taxon>
        <taxon>Rotifera</taxon>
        <taxon>Eurotatoria</taxon>
        <taxon>Bdelloidea</taxon>
        <taxon>Philodinida</taxon>
        <taxon>Philodinidae</taxon>
        <taxon>Rotaria</taxon>
    </lineage>
</organism>
<feature type="domain" description="Reverse transcriptase" evidence="1">
    <location>
        <begin position="287"/>
        <end position="419"/>
    </location>
</feature>
<reference evidence="2" key="1">
    <citation type="submission" date="2021-02" db="EMBL/GenBank/DDBJ databases">
        <authorList>
            <person name="Nowell W R."/>
        </authorList>
    </citation>
    <scope>NUCLEOTIDE SEQUENCE</scope>
</reference>
<keyword evidence="3" id="KW-1185">Reference proteome</keyword>
<name>A0A816FW00_9BILA</name>
<dbReference type="PANTHER" id="PTHR19446">
    <property type="entry name" value="REVERSE TRANSCRIPTASES"/>
    <property type="match status" value="1"/>
</dbReference>